<evidence type="ECO:0000313" key="3">
    <source>
        <dbReference type="EMBL" id="AII05574.1"/>
    </source>
</evidence>
<protein>
    <submittedName>
        <fullName evidence="3">Uncharacterized protein</fullName>
    </submittedName>
</protein>
<gene>
    <name evidence="3" type="ORF">EP51_13425</name>
</gene>
<organism evidence="3 4">
    <name type="scientific">Rhodococcus opacus</name>
    <name type="common">Nocardia opaca</name>
    <dbReference type="NCBI Taxonomy" id="37919"/>
    <lineage>
        <taxon>Bacteria</taxon>
        <taxon>Bacillati</taxon>
        <taxon>Actinomycetota</taxon>
        <taxon>Actinomycetes</taxon>
        <taxon>Mycobacteriales</taxon>
        <taxon>Nocardiaceae</taxon>
        <taxon>Rhodococcus</taxon>
    </lineage>
</organism>
<name>A0A076EQ72_RHOOP</name>
<sequence length="118" mass="12311">MCGKRPPRRILGMNFDSPGRAPRPSRRRVWHRVLGGMVSPVLVAVAVGVGTVAYASTAAESDTGGRMEFRRALTIPPLAPGVAGPDWGTPTVTRHPDIAGSSRIGAGEPAMPHQPAPG</sequence>
<dbReference type="EMBL" id="CP008947">
    <property type="protein sequence ID" value="AII05574.1"/>
    <property type="molecule type" value="Genomic_DNA"/>
</dbReference>
<proteinExistence type="predicted"/>
<feature type="transmembrane region" description="Helical" evidence="2">
    <location>
        <begin position="33"/>
        <end position="55"/>
    </location>
</feature>
<evidence type="ECO:0000256" key="2">
    <source>
        <dbReference type="SAM" id="Phobius"/>
    </source>
</evidence>
<keyword evidence="2" id="KW-0472">Membrane</keyword>
<dbReference type="Proteomes" id="UP000028488">
    <property type="component" value="Chromosome"/>
</dbReference>
<evidence type="ECO:0000313" key="4">
    <source>
        <dbReference type="Proteomes" id="UP000028488"/>
    </source>
</evidence>
<keyword evidence="2" id="KW-1133">Transmembrane helix</keyword>
<feature type="region of interest" description="Disordered" evidence="1">
    <location>
        <begin position="78"/>
        <end position="118"/>
    </location>
</feature>
<keyword evidence="2" id="KW-0812">Transmembrane</keyword>
<dbReference type="AlphaFoldDB" id="A0A076EQ72"/>
<evidence type="ECO:0000256" key="1">
    <source>
        <dbReference type="SAM" id="MobiDB-lite"/>
    </source>
</evidence>
<reference evidence="3 4" key="1">
    <citation type="submission" date="2014-07" db="EMBL/GenBank/DDBJ databases">
        <title>Genome Sequence of Rhodococcus opacus Strain R7, a Biodegrader of Mono- and Polycyclic Aromatic Hydrocarbons.</title>
        <authorList>
            <person name="Di Gennaro P."/>
            <person name="Zampolli J."/>
            <person name="Presti I."/>
            <person name="Cappelletti M."/>
            <person name="D'Ursi P."/>
            <person name="Orro A."/>
            <person name="Mezzelani A."/>
            <person name="Milanesi L."/>
        </authorList>
    </citation>
    <scope>NUCLEOTIDE SEQUENCE [LARGE SCALE GENOMIC DNA]</scope>
    <source>
        <strain evidence="3 4">R7</strain>
    </source>
</reference>
<accession>A0A076EQ72</accession>
<dbReference type="eggNOG" id="ENOG5031586">
    <property type="taxonomic scope" value="Bacteria"/>
</dbReference>